<feature type="transmembrane region" description="Helical" evidence="1">
    <location>
        <begin position="45"/>
        <end position="63"/>
    </location>
</feature>
<evidence type="ECO:0000256" key="1">
    <source>
        <dbReference type="SAM" id="Phobius"/>
    </source>
</evidence>
<feature type="transmembrane region" description="Helical" evidence="1">
    <location>
        <begin position="84"/>
        <end position="110"/>
    </location>
</feature>
<sequence length="138" mass="15073">MSFRGYVILAGVQFLLGLSLLLIVDALNNQPFDLPITEKFPSTGLFWLVLLLVTPVITMRTFAREKSTGTFETLMTTPVSDLQVVLAKFSGAFGFYLLTFLPMAAFPFILKHYAAVFPEVDAGPVASTFLGIALIGSF</sequence>
<keyword evidence="1" id="KW-1133">Transmembrane helix</keyword>
<organism evidence="2">
    <name type="scientific">marine metagenome</name>
    <dbReference type="NCBI Taxonomy" id="408172"/>
    <lineage>
        <taxon>unclassified sequences</taxon>
        <taxon>metagenomes</taxon>
        <taxon>ecological metagenomes</taxon>
    </lineage>
</organism>
<gene>
    <name evidence="2" type="ORF">METZ01_LOCUS373476</name>
</gene>
<evidence type="ECO:0000313" key="2">
    <source>
        <dbReference type="EMBL" id="SVD20622.1"/>
    </source>
</evidence>
<name>A0A382TFR8_9ZZZZ</name>
<reference evidence="2" key="1">
    <citation type="submission" date="2018-05" db="EMBL/GenBank/DDBJ databases">
        <authorList>
            <person name="Lanie J.A."/>
            <person name="Ng W.-L."/>
            <person name="Kazmierczak K.M."/>
            <person name="Andrzejewski T.M."/>
            <person name="Davidsen T.M."/>
            <person name="Wayne K.J."/>
            <person name="Tettelin H."/>
            <person name="Glass J.I."/>
            <person name="Rusch D."/>
            <person name="Podicherti R."/>
            <person name="Tsui H.-C.T."/>
            <person name="Winkler M.E."/>
        </authorList>
    </citation>
    <scope>NUCLEOTIDE SEQUENCE</scope>
</reference>
<protein>
    <submittedName>
        <fullName evidence="2">Uncharacterized protein</fullName>
    </submittedName>
</protein>
<accession>A0A382TFR8</accession>
<proteinExistence type="predicted"/>
<dbReference type="Pfam" id="PF12730">
    <property type="entry name" value="ABC2_membrane_4"/>
    <property type="match status" value="1"/>
</dbReference>
<dbReference type="AlphaFoldDB" id="A0A382TFR8"/>
<keyword evidence="1" id="KW-0812">Transmembrane</keyword>
<keyword evidence="1" id="KW-0472">Membrane</keyword>
<feature type="non-terminal residue" evidence="2">
    <location>
        <position position="138"/>
    </location>
</feature>
<dbReference type="EMBL" id="UINC01136083">
    <property type="protein sequence ID" value="SVD20622.1"/>
    <property type="molecule type" value="Genomic_DNA"/>
</dbReference>